<comment type="caution">
    <text evidence="1">The sequence shown here is derived from an EMBL/GenBank/DDBJ whole genome shotgun (WGS) entry which is preliminary data.</text>
</comment>
<proteinExistence type="predicted"/>
<reference evidence="1 2" key="1">
    <citation type="journal article" date="2015" name="Nature">
        <title>rRNA introns, odd ribosomes, and small enigmatic genomes across a large radiation of phyla.</title>
        <authorList>
            <person name="Brown C.T."/>
            <person name="Hug L.A."/>
            <person name="Thomas B.C."/>
            <person name="Sharon I."/>
            <person name="Castelle C.J."/>
            <person name="Singh A."/>
            <person name="Wilkins M.J."/>
            <person name="Williams K.H."/>
            <person name="Banfield J.F."/>
        </authorList>
    </citation>
    <scope>NUCLEOTIDE SEQUENCE [LARGE SCALE GENOMIC DNA]</scope>
</reference>
<gene>
    <name evidence="1" type="ORF">US28_C0008G0007</name>
</gene>
<accession>A0A0G0FQ06</accession>
<protein>
    <submittedName>
        <fullName evidence="1">Uncharacterized protein</fullName>
    </submittedName>
</protein>
<dbReference type="Proteomes" id="UP000034448">
    <property type="component" value="Unassembled WGS sequence"/>
</dbReference>
<dbReference type="AlphaFoldDB" id="A0A0G0FQ06"/>
<dbReference type="EMBL" id="LBSJ01000008">
    <property type="protein sequence ID" value="KKQ15875.1"/>
    <property type="molecule type" value="Genomic_DNA"/>
</dbReference>
<organism evidence="1 2">
    <name type="scientific">Candidatus Daviesbacteria bacterium GW2011_GWA1_36_8</name>
    <dbReference type="NCBI Taxonomy" id="1618417"/>
    <lineage>
        <taxon>Bacteria</taxon>
        <taxon>Candidatus Daviesiibacteriota</taxon>
    </lineage>
</organism>
<evidence type="ECO:0000313" key="2">
    <source>
        <dbReference type="Proteomes" id="UP000034448"/>
    </source>
</evidence>
<name>A0A0G0FQ06_9BACT</name>
<evidence type="ECO:0000313" key="1">
    <source>
        <dbReference type="EMBL" id="KKQ15875.1"/>
    </source>
</evidence>
<sequence>MEIEKPITKTPENKFKVHTKNPAGALAAMAVAEDLAKGHEVKIPSLGISLTLETTS</sequence>